<dbReference type="SUPFAM" id="SSF54928">
    <property type="entry name" value="RNA-binding domain, RBD"/>
    <property type="match status" value="1"/>
</dbReference>
<gene>
    <name evidence="1" type="ORF">AK812_SmicGene1665</name>
</gene>
<keyword evidence="2" id="KW-1185">Reference proteome</keyword>
<sequence>MRMSFDQGDHGQQLDDGATAIMLRRLPSKLMIESFLDILNEFWPGRYNFVYVPHNKSRERNVALAFVNFTDSQAARTAFAYFQGRSHPMDVRLGSHIRVSQADVQGLDLNLAYFIARSGLTDMENPHAPRVFEEGRRVNLLEAAKKHVTMQLVAQASQHVKAVEDVHGVKVCLVSGCTEAEPAPDKQPDREEIHRSKTCAAIIPRRFEAMCSNMSMCDKLRDRMLGATTEGMTAMWRNMYMCDKLPECMLGIRTEEMTAADRRPGYPELRKALGQIPVLAALQAIRRQDTDVVVGKVLNNFLILAWRRTKKAVLKFDR</sequence>
<dbReference type="InterPro" id="IPR035979">
    <property type="entry name" value="RBD_domain_sf"/>
</dbReference>
<evidence type="ECO:0000313" key="2">
    <source>
        <dbReference type="Proteomes" id="UP000186817"/>
    </source>
</evidence>
<name>A0A1Q9F3F4_SYMMI</name>
<dbReference type="Proteomes" id="UP000186817">
    <property type="component" value="Unassembled WGS sequence"/>
</dbReference>
<dbReference type="GO" id="GO:0003676">
    <property type="term" value="F:nucleic acid binding"/>
    <property type="evidence" value="ECO:0007669"/>
    <property type="project" value="InterPro"/>
</dbReference>
<dbReference type="EMBL" id="LSRX01000018">
    <property type="protein sequence ID" value="OLQ14213.1"/>
    <property type="molecule type" value="Genomic_DNA"/>
</dbReference>
<proteinExistence type="predicted"/>
<organism evidence="1 2">
    <name type="scientific">Symbiodinium microadriaticum</name>
    <name type="common">Dinoflagellate</name>
    <name type="synonym">Zooxanthella microadriatica</name>
    <dbReference type="NCBI Taxonomy" id="2951"/>
    <lineage>
        <taxon>Eukaryota</taxon>
        <taxon>Sar</taxon>
        <taxon>Alveolata</taxon>
        <taxon>Dinophyceae</taxon>
        <taxon>Suessiales</taxon>
        <taxon>Symbiodiniaceae</taxon>
        <taxon>Symbiodinium</taxon>
    </lineage>
</organism>
<accession>A0A1Q9F3F4</accession>
<protein>
    <submittedName>
        <fullName evidence="1">Uncharacterized protein</fullName>
    </submittedName>
</protein>
<comment type="caution">
    <text evidence="1">The sequence shown here is derived from an EMBL/GenBank/DDBJ whole genome shotgun (WGS) entry which is preliminary data.</text>
</comment>
<evidence type="ECO:0000313" key="1">
    <source>
        <dbReference type="EMBL" id="OLQ14213.1"/>
    </source>
</evidence>
<dbReference type="AlphaFoldDB" id="A0A1Q9F3F4"/>
<reference evidence="1 2" key="1">
    <citation type="submission" date="2016-02" db="EMBL/GenBank/DDBJ databases">
        <title>Genome analysis of coral dinoflagellate symbionts highlights evolutionary adaptations to a symbiotic lifestyle.</title>
        <authorList>
            <person name="Aranda M."/>
            <person name="Li Y."/>
            <person name="Liew Y.J."/>
            <person name="Baumgarten S."/>
            <person name="Simakov O."/>
            <person name="Wilson M."/>
            <person name="Piel J."/>
            <person name="Ashoor H."/>
            <person name="Bougouffa S."/>
            <person name="Bajic V.B."/>
            <person name="Ryu T."/>
            <person name="Ravasi T."/>
            <person name="Bayer T."/>
            <person name="Micklem G."/>
            <person name="Kim H."/>
            <person name="Bhak J."/>
            <person name="Lajeunesse T.C."/>
            <person name="Voolstra C.R."/>
        </authorList>
    </citation>
    <scope>NUCLEOTIDE SEQUENCE [LARGE SCALE GENOMIC DNA]</scope>
    <source>
        <strain evidence="1 2">CCMP2467</strain>
    </source>
</reference>